<dbReference type="RefSeq" id="WP_141694055.1">
    <property type="nucleotide sequence ID" value="NZ_FMAF01000003.1"/>
</dbReference>
<dbReference type="EMBL" id="FMAF01000003">
    <property type="protein sequence ID" value="SCB19201.1"/>
    <property type="molecule type" value="Genomic_DNA"/>
</dbReference>
<evidence type="ECO:0000313" key="2">
    <source>
        <dbReference type="Proteomes" id="UP000199205"/>
    </source>
</evidence>
<dbReference type="Proteomes" id="UP000199205">
    <property type="component" value="Unassembled WGS sequence"/>
</dbReference>
<gene>
    <name evidence="1" type="ORF">GA0061101_103371</name>
</gene>
<name>A0A1C3UUS0_9HYPH</name>
<sequence length="185" mass="20583">MLDVVARLGAPSNFVTGSNGDVPVYWCYGKLEIQFDVDVPHRTNWFQLEWAGYLEGDFEILTSNLVIALDGFTGSTTPLGFLSADLWHPSDVTVHFVEIAGDITVQLSVRTVQLIFRVDQSFLHDQEAVIYLAKNAITDIVRDIDSHCELDSIYSHSSEQEAEESNRRARRQISGDGYISALAGS</sequence>
<proteinExistence type="predicted"/>
<protein>
    <submittedName>
        <fullName evidence="1">Uncharacterized protein</fullName>
    </submittedName>
</protein>
<dbReference type="AlphaFoldDB" id="A0A1C3UUS0"/>
<reference evidence="2" key="1">
    <citation type="submission" date="2016-08" db="EMBL/GenBank/DDBJ databases">
        <authorList>
            <person name="Varghese N."/>
            <person name="Submissions Spin"/>
        </authorList>
    </citation>
    <scope>NUCLEOTIDE SEQUENCE [LARGE SCALE GENOMIC DNA]</scope>
    <source>
        <strain evidence="2">P1-7</strain>
    </source>
</reference>
<evidence type="ECO:0000313" key="1">
    <source>
        <dbReference type="EMBL" id="SCB19201.1"/>
    </source>
</evidence>
<accession>A0A1C3UUS0</accession>
<dbReference type="OrthoDB" id="8410304at2"/>
<organism evidence="1 2">
    <name type="scientific">Rhizobium lusitanum</name>
    <dbReference type="NCBI Taxonomy" id="293958"/>
    <lineage>
        <taxon>Bacteria</taxon>
        <taxon>Pseudomonadati</taxon>
        <taxon>Pseudomonadota</taxon>
        <taxon>Alphaproteobacteria</taxon>
        <taxon>Hyphomicrobiales</taxon>
        <taxon>Rhizobiaceae</taxon>
        <taxon>Rhizobium/Agrobacterium group</taxon>
        <taxon>Rhizobium</taxon>
    </lineage>
</organism>